<sequence>MENSATYDAFQHELEDYIRKQRARGLQPEIRFRKVTEGSEYGERDGTAPEPPMLEPSLPCRSSHGFPGPYKRLGTADSPLPRWSNIHRSAPRPESLIHGQKNHYFFKNPWLPSPPVRGSTAGPHAARGRDAARRLREGRPHVHQAGDQDRGRGRRSREEGGDLGQEQPAKRRQKKRGAEGEASREKGRRPEAEPGSQEKRERGKSDGEQGAPSEGSRSRREKQPPGKGSSQERGQWDLWDEAILGSCC</sequence>
<feature type="compositionally biased region" description="Basic and acidic residues" evidence="1">
    <location>
        <begin position="176"/>
        <end position="207"/>
    </location>
</feature>
<evidence type="ECO:0000313" key="2">
    <source>
        <dbReference type="EMBL" id="KAK1332872.1"/>
    </source>
</evidence>
<protein>
    <submittedName>
        <fullName evidence="2">Uncharacterized protein</fullName>
    </submittedName>
</protein>
<accession>A0AA40HKG2</accession>
<dbReference type="PANTHER" id="PTHR46742">
    <property type="entry name" value="LYSINE-RICH COILED-COIL PROTEIN 1"/>
    <property type="match status" value="1"/>
</dbReference>
<feature type="compositionally biased region" description="Basic and acidic residues" evidence="1">
    <location>
        <begin position="34"/>
        <end position="47"/>
    </location>
</feature>
<dbReference type="EMBL" id="JAULJE010000017">
    <property type="protein sequence ID" value="KAK1332872.1"/>
    <property type="molecule type" value="Genomic_DNA"/>
</dbReference>
<evidence type="ECO:0000256" key="1">
    <source>
        <dbReference type="SAM" id="MobiDB-lite"/>
    </source>
</evidence>
<feature type="region of interest" description="Disordered" evidence="1">
    <location>
        <begin position="34"/>
        <end position="248"/>
    </location>
</feature>
<proteinExistence type="predicted"/>
<dbReference type="AlphaFoldDB" id="A0AA40HKG2"/>
<comment type="caution">
    <text evidence="2">The sequence shown here is derived from an EMBL/GenBank/DDBJ whole genome shotgun (WGS) entry which is preliminary data.</text>
</comment>
<name>A0AA40HKG2_CNENI</name>
<evidence type="ECO:0000313" key="3">
    <source>
        <dbReference type="Proteomes" id="UP001177744"/>
    </source>
</evidence>
<dbReference type="PANTHER" id="PTHR46742:SF1">
    <property type="entry name" value="LYSINE RICH COILED-COIL 1"/>
    <property type="match status" value="1"/>
</dbReference>
<gene>
    <name evidence="2" type="ORF">QTO34_006403</name>
</gene>
<dbReference type="Proteomes" id="UP001177744">
    <property type="component" value="Unassembled WGS sequence"/>
</dbReference>
<organism evidence="2 3">
    <name type="scientific">Cnephaeus nilssonii</name>
    <name type="common">Northern bat</name>
    <name type="synonym">Eptesicus nilssonii</name>
    <dbReference type="NCBI Taxonomy" id="3371016"/>
    <lineage>
        <taxon>Eukaryota</taxon>
        <taxon>Metazoa</taxon>
        <taxon>Chordata</taxon>
        <taxon>Craniata</taxon>
        <taxon>Vertebrata</taxon>
        <taxon>Euteleostomi</taxon>
        <taxon>Mammalia</taxon>
        <taxon>Eutheria</taxon>
        <taxon>Laurasiatheria</taxon>
        <taxon>Chiroptera</taxon>
        <taxon>Yangochiroptera</taxon>
        <taxon>Vespertilionidae</taxon>
        <taxon>Cnephaeus</taxon>
    </lineage>
</organism>
<feature type="compositionally biased region" description="Basic and acidic residues" evidence="1">
    <location>
        <begin position="127"/>
        <end position="160"/>
    </location>
</feature>
<reference evidence="2" key="1">
    <citation type="submission" date="2023-06" db="EMBL/GenBank/DDBJ databases">
        <title>Reference genome for the Northern bat (Eptesicus nilssonii), a most northern bat species.</title>
        <authorList>
            <person name="Laine V.N."/>
            <person name="Pulliainen A.T."/>
            <person name="Lilley T.M."/>
        </authorList>
    </citation>
    <scope>NUCLEOTIDE SEQUENCE</scope>
    <source>
        <strain evidence="2">BLF_Eptnil</strain>
        <tissue evidence="2">Kidney</tissue>
    </source>
</reference>
<keyword evidence="3" id="KW-1185">Reference proteome</keyword>